<protein>
    <submittedName>
        <fullName evidence="2">LLM class flavin-dependent oxidoreductase</fullName>
    </submittedName>
</protein>
<dbReference type="InterPro" id="IPR011251">
    <property type="entry name" value="Luciferase-like_dom"/>
</dbReference>
<dbReference type="PANTHER" id="PTHR30137:SF6">
    <property type="entry name" value="LUCIFERASE-LIKE MONOOXYGENASE"/>
    <property type="match status" value="1"/>
</dbReference>
<reference evidence="2" key="1">
    <citation type="submission" date="2021-04" db="EMBL/GenBank/DDBJ databases">
        <title>Isolation of p-tert-butylphenol degrading bacteria Sphingobium phenoxybenzoativorans Tas13 from active sludge.</title>
        <authorList>
            <person name="Li Y."/>
        </authorList>
    </citation>
    <scope>NUCLEOTIDE SEQUENCE</scope>
    <source>
        <strain evidence="2">Tas13</strain>
    </source>
</reference>
<dbReference type="KEGG" id="spph:KFK14_05295"/>
<dbReference type="RefSeq" id="WP_212610147.1">
    <property type="nucleotide sequence ID" value="NZ_CP073910.1"/>
</dbReference>
<evidence type="ECO:0000313" key="3">
    <source>
        <dbReference type="Proteomes" id="UP000681425"/>
    </source>
</evidence>
<dbReference type="PANTHER" id="PTHR30137">
    <property type="entry name" value="LUCIFERASE-LIKE MONOOXYGENASE"/>
    <property type="match status" value="1"/>
</dbReference>
<sequence>MNTTPVTFSFQFGPVGPAGMSDEALYHEGVADAVYGHSLGYETGWMIEHHFSEYYPTPNPLMYLSNVAAACPGLGLGTSVMVLPWYNPLRFAEDIAMLQTLSQADLHIGIGRGTAKAEYEAFQVDMGTARESFAEYWDIIRHLLAGGKATYNGQFVKIPNPIELRPRLGAKVPNFYGAIGSQGSASVIGGLGLPPMAIAQFPDAILRKILSTWKEAAAGVGLSTEQKLPIFTQCWIADTDEEARRQARQYLPDFFKIQVQHYQSDEDPLRWVTGYEQWSRLFTNLKRLSDPTKSNLDDYMSMNLVGSPDTVERRIRELTDIGFNDIIITNAIYRVPRDVRHSMLDRFAREIAPRFTTPVRSPIHINA</sequence>
<dbReference type="Gene3D" id="3.20.20.30">
    <property type="entry name" value="Luciferase-like domain"/>
    <property type="match status" value="1"/>
</dbReference>
<dbReference type="AlphaFoldDB" id="A0A975K9B5"/>
<dbReference type="GO" id="GO:0005829">
    <property type="term" value="C:cytosol"/>
    <property type="evidence" value="ECO:0007669"/>
    <property type="project" value="TreeGrafter"/>
</dbReference>
<dbReference type="GO" id="GO:0016705">
    <property type="term" value="F:oxidoreductase activity, acting on paired donors, with incorporation or reduction of molecular oxygen"/>
    <property type="evidence" value="ECO:0007669"/>
    <property type="project" value="InterPro"/>
</dbReference>
<organism evidence="2 3">
    <name type="scientific">Sphingobium phenoxybenzoativorans</name>
    <dbReference type="NCBI Taxonomy" id="1592790"/>
    <lineage>
        <taxon>Bacteria</taxon>
        <taxon>Pseudomonadati</taxon>
        <taxon>Pseudomonadota</taxon>
        <taxon>Alphaproteobacteria</taxon>
        <taxon>Sphingomonadales</taxon>
        <taxon>Sphingomonadaceae</taxon>
        <taxon>Sphingobium</taxon>
    </lineage>
</organism>
<dbReference type="Pfam" id="PF00296">
    <property type="entry name" value="Bac_luciferase"/>
    <property type="match status" value="1"/>
</dbReference>
<keyword evidence="3" id="KW-1185">Reference proteome</keyword>
<name>A0A975K9B5_9SPHN</name>
<evidence type="ECO:0000313" key="2">
    <source>
        <dbReference type="EMBL" id="QUT06857.1"/>
    </source>
</evidence>
<dbReference type="EMBL" id="CP073910">
    <property type="protein sequence ID" value="QUT06857.1"/>
    <property type="molecule type" value="Genomic_DNA"/>
</dbReference>
<accession>A0A975K9B5</accession>
<feature type="domain" description="Luciferase-like" evidence="1">
    <location>
        <begin position="20"/>
        <end position="324"/>
    </location>
</feature>
<dbReference type="InterPro" id="IPR036661">
    <property type="entry name" value="Luciferase-like_sf"/>
</dbReference>
<proteinExistence type="predicted"/>
<dbReference type="SUPFAM" id="SSF51679">
    <property type="entry name" value="Bacterial luciferase-like"/>
    <property type="match status" value="1"/>
</dbReference>
<evidence type="ECO:0000259" key="1">
    <source>
        <dbReference type="Pfam" id="PF00296"/>
    </source>
</evidence>
<gene>
    <name evidence="2" type="ORF">KFK14_05295</name>
</gene>
<dbReference type="Proteomes" id="UP000681425">
    <property type="component" value="Chromosome"/>
</dbReference>
<dbReference type="InterPro" id="IPR050766">
    <property type="entry name" value="Bact_Lucif_Oxidored"/>
</dbReference>